<keyword evidence="3" id="KW-1185">Reference proteome</keyword>
<gene>
    <name evidence="2" type="ORF">K452DRAFT_301131</name>
</gene>
<reference evidence="2" key="1">
    <citation type="journal article" date="2020" name="Stud. Mycol.">
        <title>101 Dothideomycetes genomes: a test case for predicting lifestyles and emergence of pathogens.</title>
        <authorList>
            <person name="Haridas S."/>
            <person name="Albert R."/>
            <person name="Binder M."/>
            <person name="Bloem J."/>
            <person name="Labutti K."/>
            <person name="Salamov A."/>
            <person name="Andreopoulos B."/>
            <person name="Baker S."/>
            <person name="Barry K."/>
            <person name="Bills G."/>
            <person name="Bluhm B."/>
            <person name="Cannon C."/>
            <person name="Castanera R."/>
            <person name="Culley D."/>
            <person name="Daum C."/>
            <person name="Ezra D."/>
            <person name="Gonzalez J."/>
            <person name="Henrissat B."/>
            <person name="Kuo A."/>
            <person name="Liang C."/>
            <person name="Lipzen A."/>
            <person name="Lutzoni F."/>
            <person name="Magnuson J."/>
            <person name="Mondo S."/>
            <person name="Nolan M."/>
            <person name="Ohm R."/>
            <person name="Pangilinan J."/>
            <person name="Park H.-J."/>
            <person name="Ramirez L."/>
            <person name="Alfaro M."/>
            <person name="Sun H."/>
            <person name="Tritt A."/>
            <person name="Yoshinaga Y."/>
            <person name="Zwiers L.-H."/>
            <person name="Turgeon B."/>
            <person name="Goodwin S."/>
            <person name="Spatafora J."/>
            <person name="Crous P."/>
            <person name="Grigoriev I."/>
        </authorList>
    </citation>
    <scope>NUCLEOTIDE SEQUENCE</scope>
    <source>
        <strain evidence="2">CBS 121167</strain>
    </source>
</reference>
<organism evidence="2 3">
    <name type="scientific">Aplosporella prunicola CBS 121167</name>
    <dbReference type="NCBI Taxonomy" id="1176127"/>
    <lineage>
        <taxon>Eukaryota</taxon>
        <taxon>Fungi</taxon>
        <taxon>Dikarya</taxon>
        <taxon>Ascomycota</taxon>
        <taxon>Pezizomycotina</taxon>
        <taxon>Dothideomycetes</taxon>
        <taxon>Dothideomycetes incertae sedis</taxon>
        <taxon>Botryosphaeriales</taxon>
        <taxon>Aplosporellaceae</taxon>
        <taxon>Aplosporella</taxon>
    </lineage>
</organism>
<evidence type="ECO:0008006" key="4">
    <source>
        <dbReference type="Google" id="ProtNLM"/>
    </source>
</evidence>
<proteinExistence type="predicted"/>
<evidence type="ECO:0000256" key="1">
    <source>
        <dbReference type="SAM" id="SignalP"/>
    </source>
</evidence>
<dbReference type="AlphaFoldDB" id="A0A6A6B4P3"/>
<accession>A0A6A6B4P3</accession>
<keyword evidence="1" id="KW-0732">Signal</keyword>
<dbReference type="GeneID" id="54299904"/>
<protein>
    <recommendedName>
        <fullName evidence="4">Extracellular membrane protein CFEM domain-containing protein</fullName>
    </recommendedName>
</protein>
<name>A0A6A6B4P3_9PEZI</name>
<evidence type="ECO:0000313" key="3">
    <source>
        <dbReference type="Proteomes" id="UP000799438"/>
    </source>
</evidence>
<feature type="chain" id="PRO_5025476247" description="Extracellular membrane protein CFEM domain-containing protein" evidence="1">
    <location>
        <begin position="23"/>
        <end position="131"/>
    </location>
</feature>
<sequence length="131" mass="13940">MDLRNHHIVLLILNYFSLLATPQRIFIDQVPAYADLPICAVVPVSSIVRGMTSGCGDGGAMTSFSCFCSKSSSKFASMIATDVRSKCTSTGSESVTSAALEVFDSYCHMTEAATGKEELFSYGVAAYRVGA</sequence>
<dbReference type="EMBL" id="ML995496">
    <property type="protein sequence ID" value="KAF2138608.1"/>
    <property type="molecule type" value="Genomic_DNA"/>
</dbReference>
<feature type="signal peptide" evidence="1">
    <location>
        <begin position="1"/>
        <end position="22"/>
    </location>
</feature>
<dbReference type="OrthoDB" id="3794517at2759"/>
<evidence type="ECO:0000313" key="2">
    <source>
        <dbReference type="EMBL" id="KAF2138608.1"/>
    </source>
</evidence>
<dbReference type="Proteomes" id="UP000799438">
    <property type="component" value="Unassembled WGS sequence"/>
</dbReference>
<dbReference type="RefSeq" id="XP_033394321.1">
    <property type="nucleotide sequence ID" value="XM_033542407.1"/>
</dbReference>